<proteinExistence type="predicted"/>
<protein>
    <recommendedName>
        <fullName evidence="4">Type II secretion system protein</fullName>
    </recommendedName>
</protein>
<accession>A0A510UPN3</accession>
<name>A0A510UPN3_ALIFS</name>
<dbReference type="AlphaFoldDB" id="A0A510UPN3"/>
<evidence type="ECO:0000256" key="1">
    <source>
        <dbReference type="SAM" id="Phobius"/>
    </source>
</evidence>
<comment type="caution">
    <text evidence="2">The sequence shown here is derived from an EMBL/GenBank/DDBJ whole genome shotgun (WGS) entry which is preliminary data.</text>
</comment>
<keyword evidence="1" id="KW-0812">Transmembrane</keyword>
<evidence type="ECO:0000313" key="3">
    <source>
        <dbReference type="Proteomes" id="UP000321787"/>
    </source>
</evidence>
<evidence type="ECO:0008006" key="4">
    <source>
        <dbReference type="Google" id="ProtNLM"/>
    </source>
</evidence>
<feature type="transmembrane region" description="Helical" evidence="1">
    <location>
        <begin position="12"/>
        <end position="37"/>
    </location>
</feature>
<keyword evidence="1" id="KW-1133">Transmembrane helix</keyword>
<sequence length="319" mass="35741">MPNKRKQGGFGLMDVLLALSLTALVLITVIPMSMSYYKQKQVDEFMTNIKGLIVQMQLYQFHRTSKEGYKSNPFFPGYMDSWPASFDALMLDYGGAFRELCGPMNEEAGKCVRPDTLPFTTEKLSFKQVMETTVNKVFLVIPTSTLPDDGPRARWGQPLLALPDAQLLDNGDIQILLRPLTKTIMYDEFLRKDGSVHLTGDWDVGGEHAITNAKDYTIRNSDGSQQLVSTGLVKILQVNHGDWIDKPKCPEHQQPDLTLSINTVTIPNQYTLIGSIKPYVLDERFSQWRAGLQVRVVANSTGKATTIDTGRLTAFVQCK</sequence>
<keyword evidence="1" id="KW-0472">Membrane</keyword>
<dbReference type="EMBL" id="BJTZ01000029">
    <property type="protein sequence ID" value="GEK15411.1"/>
    <property type="molecule type" value="Genomic_DNA"/>
</dbReference>
<evidence type="ECO:0000313" key="2">
    <source>
        <dbReference type="EMBL" id="GEK15411.1"/>
    </source>
</evidence>
<dbReference type="Proteomes" id="UP000321787">
    <property type="component" value="Unassembled WGS sequence"/>
</dbReference>
<reference evidence="2 3" key="1">
    <citation type="submission" date="2019-07" db="EMBL/GenBank/DDBJ databases">
        <title>Whole genome shotgun sequence of Aliivibrio fischeri NBRC 101058.</title>
        <authorList>
            <person name="Hosoyama A."/>
            <person name="Uohara A."/>
            <person name="Ohji S."/>
            <person name="Ichikawa N."/>
        </authorList>
    </citation>
    <scope>NUCLEOTIDE SEQUENCE [LARGE SCALE GENOMIC DNA]</scope>
    <source>
        <strain evidence="2 3">NBRC 101058</strain>
    </source>
</reference>
<gene>
    <name evidence="2" type="ORF">AFI02nite_34470</name>
</gene>
<organism evidence="2 3">
    <name type="scientific">Aliivibrio fischeri</name>
    <name type="common">Vibrio fischeri</name>
    <dbReference type="NCBI Taxonomy" id="668"/>
    <lineage>
        <taxon>Bacteria</taxon>
        <taxon>Pseudomonadati</taxon>
        <taxon>Pseudomonadota</taxon>
        <taxon>Gammaproteobacteria</taxon>
        <taxon>Vibrionales</taxon>
        <taxon>Vibrionaceae</taxon>
        <taxon>Aliivibrio</taxon>
    </lineage>
</organism>
<dbReference type="RefSeq" id="WP_146865945.1">
    <property type="nucleotide sequence ID" value="NZ_BJTZ01000029.1"/>
</dbReference>